<protein>
    <recommendedName>
        <fullName evidence="5">Secreted protein</fullName>
    </recommendedName>
</protein>
<dbReference type="RefSeq" id="WP_109227835.1">
    <property type="nucleotide sequence ID" value="NZ_PYHR01000002.1"/>
</dbReference>
<dbReference type="OrthoDB" id="4932393at2"/>
<keyword evidence="4" id="KW-1185">Reference proteome</keyword>
<dbReference type="EMBL" id="PYHR01000002">
    <property type="protein sequence ID" value="PWD49452.1"/>
    <property type="molecule type" value="Genomic_DNA"/>
</dbReference>
<feature type="compositionally biased region" description="Low complexity" evidence="1">
    <location>
        <begin position="60"/>
        <end position="73"/>
    </location>
</feature>
<name>A0A2U1ZRB2_9MICO</name>
<dbReference type="AlphaFoldDB" id="A0A2U1ZRB2"/>
<proteinExistence type="predicted"/>
<evidence type="ECO:0000256" key="1">
    <source>
        <dbReference type="SAM" id="MobiDB-lite"/>
    </source>
</evidence>
<evidence type="ECO:0000313" key="3">
    <source>
        <dbReference type="EMBL" id="PWD49452.1"/>
    </source>
</evidence>
<evidence type="ECO:0000313" key="4">
    <source>
        <dbReference type="Proteomes" id="UP000245166"/>
    </source>
</evidence>
<feature type="signal peptide" evidence="2">
    <location>
        <begin position="1"/>
        <end position="35"/>
    </location>
</feature>
<accession>A0A2U1ZRB2</accession>
<evidence type="ECO:0000256" key="2">
    <source>
        <dbReference type="SAM" id="SignalP"/>
    </source>
</evidence>
<feature type="region of interest" description="Disordered" evidence="1">
    <location>
        <begin position="37"/>
        <end position="82"/>
    </location>
</feature>
<evidence type="ECO:0008006" key="5">
    <source>
        <dbReference type="Google" id="ProtNLM"/>
    </source>
</evidence>
<dbReference type="PROSITE" id="PS51257">
    <property type="entry name" value="PROKAR_LIPOPROTEIN"/>
    <property type="match status" value="1"/>
</dbReference>
<feature type="chain" id="PRO_5015781302" description="Secreted protein" evidence="2">
    <location>
        <begin position="36"/>
        <end position="323"/>
    </location>
</feature>
<sequence length="323" mass="33473">MPASSLRHRPHSAPHAVGLLLAVLALTVACTGVPAAPDPTDGTGSATVDAGATPDPPSPSTDTASPAPASAPATPTPEAPDPAAIRTVDVTSLPWQWFENHHTTQPVDLGAPDDVGRTYTVGEPIYSDADGDGLEDLAVPIAQTDGNGYREQWHIWLAVADGEPLQVIAPIASTSRCGDAITAVEPTAGGFAVRELLREPIIDDHLDCATPGTFAVDRGVAVTHDGELTYPVDLADPRGWGGVCPSLPRTETGVVTVWAAAGPDVRASLTIDGEDLFVAATHPHALTEGTEPMVLVAVWPPDGSYLDRLCVWVDPDRLTGAGE</sequence>
<organism evidence="3 4">
    <name type="scientific">Serinibacter arcticus</name>
    <dbReference type="NCBI Taxonomy" id="1655435"/>
    <lineage>
        <taxon>Bacteria</taxon>
        <taxon>Bacillati</taxon>
        <taxon>Actinomycetota</taxon>
        <taxon>Actinomycetes</taxon>
        <taxon>Micrococcales</taxon>
        <taxon>Beutenbergiaceae</taxon>
        <taxon>Serinibacter</taxon>
    </lineage>
</organism>
<reference evidence="3 4" key="1">
    <citation type="submission" date="2018-03" db="EMBL/GenBank/DDBJ databases">
        <title>Genome assembly of novel Miniimonas species PCH200.</title>
        <authorList>
            <person name="Thakur V."/>
            <person name="Kumar V."/>
            <person name="Singh D."/>
        </authorList>
    </citation>
    <scope>NUCLEOTIDE SEQUENCE [LARGE SCALE GENOMIC DNA]</scope>
    <source>
        <strain evidence="3 4">PCH200</strain>
    </source>
</reference>
<dbReference type="Proteomes" id="UP000245166">
    <property type="component" value="Unassembled WGS sequence"/>
</dbReference>
<keyword evidence="2" id="KW-0732">Signal</keyword>
<comment type="caution">
    <text evidence="3">The sequence shown here is derived from an EMBL/GenBank/DDBJ whole genome shotgun (WGS) entry which is preliminary data.</text>
</comment>
<gene>
    <name evidence="3" type="ORF">C8046_00675</name>
</gene>